<feature type="domain" description="Transposase IS110-like N-terminal" evidence="1">
    <location>
        <begin position="9"/>
        <end position="120"/>
    </location>
</feature>
<dbReference type="InterPro" id="IPR002525">
    <property type="entry name" value="Transp_IS110-like_N"/>
</dbReference>
<dbReference type="GO" id="GO:0004803">
    <property type="term" value="F:transposase activity"/>
    <property type="evidence" value="ECO:0007669"/>
    <property type="project" value="InterPro"/>
</dbReference>
<evidence type="ECO:0000259" key="1">
    <source>
        <dbReference type="Pfam" id="PF01548"/>
    </source>
</evidence>
<dbReference type="EMBL" id="JACHBC010000030">
    <property type="protein sequence ID" value="MBB5564737.1"/>
    <property type="molecule type" value="Genomic_DNA"/>
</dbReference>
<proteinExistence type="predicted"/>
<evidence type="ECO:0000313" key="3">
    <source>
        <dbReference type="Proteomes" id="UP000528824"/>
    </source>
</evidence>
<dbReference type="AlphaFoldDB" id="A0A7W8XKW1"/>
<accession>A0A7W8XKW1</accession>
<gene>
    <name evidence="2" type="ORF">GGI59_006446</name>
</gene>
<name>A0A7W8XKW1_9HYPH</name>
<dbReference type="Pfam" id="PF01548">
    <property type="entry name" value="DEDD_Tnp_IS110"/>
    <property type="match status" value="1"/>
</dbReference>
<sequence>MMEAQVSVVGLDIAKSVSQVHAADSVGKAIIRRRLKREEVEIFFRKFPPSLVALEACPGSHFGARLLRDIGHDVRLLPPQYVRPYVKTNKSDAADAEAICEAVTRPTMRFVPIKEEMQQEVLVLWPAAGFSDTELG</sequence>
<dbReference type="GO" id="GO:0006313">
    <property type="term" value="P:DNA transposition"/>
    <property type="evidence" value="ECO:0007669"/>
    <property type="project" value="InterPro"/>
</dbReference>
<dbReference type="InterPro" id="IPR047650">
    <property type="entry name" value="Transpos_IS110"/>
</dbReference>
<organism evidence="2 3">
    <name type="scientific">Rhizobium lentis</name>
    <dbReference type="NCBI Taxonomy" id="1138194"/>
    <lineage>
        <taxon>Bacteria</taxon>
        <taxon>Pseudomonadati</taxon>
        <taxon>Pseudomonadota</taxon>
        <taxon>Alphaproteobacteria</taxon>
        <taxon>Hyphomicrobiales</taxon>
        <taxon>Rhizobiaceae</taxon>
        <taxon>Rhizobium/Agrobacterium group</taxon>
        <taxon>Rhizobium</taxon>
    </lineage>
</organism>
<protein>
    <submittedName>
        <fullName evidence="2">Transposase</fullName>
    </submittedName>
</protein>
<dbReference type="Proteomes" id="UP000528824">
    <property type="component" value="Unassembled WGS sequence"/>
</dbReference>
<dbReference type="PANTHER" id="PTHR33055">
    <property type="entry name" value="TRANSPOSASE FOR INSERTION SEQUENCE ELEMENT IS1111A"/>
    <property type="match status" value="1"/>
</dbReference>
<evidence type="ECO:0000313" key="2">
    <source>
        <dbReference type="EMBL" id="MBB5564737.1"/>
    </source>
</evidence>
<keyword evidence="3" id="KW-1185">Reference proteome</keyword>
<comment type="caution">
    <text evidence="2">The sequence shown here is derived from an EMBL/GenBank/DDBJ whole genome shotgun (WGS) entry which is preliminary data.</text>
</comment>
<dbReference type="PANTHER" id="PTHR33055:SF3">
    <property type="entry name" value="PUTATIVE TRANSPOSASE FOR IS117-RELATED"/>
    <property type="match status" value="1"/>
</dbReference>
<dbReference type="GO" id="GO:0003677">
    <property type="term" value="F:DNA binding"/>
    <property type="evidence" value="ECO:0007669"/>
    <property type="project" value="InterPro"/>
</dbReference>
<reference evidence="2 3" key="1">
    <citation type="submission" date="2020-08" db="EMBL/GenBank/DDBJ databases">
        <title>Genomic Encyclopedia of Type Strains, Phase IV (KMG-V): Genome sequencing to study the core and pangenomes of soil and plant-associated prokaryotes.</title>
        <authorList>
            <person name="Whitman W."/>
        </authorList>
    </citation>
    <scope>NUCLEOTIDE SEQUENCE [LARGE SCALE GENOMIC DNA]</scope>
    <source>
        <strain evidence="2 3">SEMIA 4034</strain>
    </source>
</reference>